<dbReference type="InterPro" id="IPR001909">
    <property type="entry name" value="KRAB"/>
</dbReference>
<keyword evidence="1" id="KW-0479">Metal-binding</keyword>
<dbReference type="SMART" id="SM00349">
    <property type="entry name" value="KRAB"/>
    <property type="match status" value="1"/>
</dbReference>
<gene>
    <name evidence="6" type="ORF">U0070_001347</name>
</gene>
<evidence type="ECO:0000256" key="2">
    <source>
        <dbReference type="ARBA" id="ARBA00022737"/>
    </source>
</evidence>
<feature type="non-terminal residue" evidence="6">
    <location>
        <position position="262"/>
    </location>
</feature>
<evidence type="ECO:0000313" key="6">
    <source>
        <dbReference type="EMBL" id="KAK7797359.1"/>
    </source>
</evidence>
<keyword evidence="3" id="KW-0863">Zinc-finger</keyword>
<keyword evidence="2" id="KW-0677">Repeat</keyword>
<dbReference type="PANTHER" id="PTHR14947">
    <property type="entry name" value="ZINC FINGER PROTEIN"/>
    <property type="match status" value="1"/>
</dbReference>
<dbReference type="Gene3D" id="6.10.140.140">
    <property type="match status" value="1"/>
</dbReference>
<dbReference type="Pfam" id="PF01352">
    <property type="entry name" value="KRAB"/>
    <property type="match status" value="1"/>
</dbReference>
<dbReference type="CDD" id="cd07765">
    <property type="entry name" value="KRAB_A-box"/>
    <property type="match status" value="1"/>
</dbReference>
<dbReference type="PROSITE" id="PS50805">
    <property type="entry name" value="KRAB"/>
    <property type="match status" value="1"/>
</dbReference>
<sequence length="262" mass="30054">ESVTFEDIAVNFTLNEWALRDSSQKKLHKYLMQEIIRNLSGIDIQRHTLMRHGNKPFVCKIHGEGFHCSSSFVIHEGIHTRGKFYAYIMKGVTVERNHMNVNKLHKMTHVQHMGDLSLIAALFIIMKGFTVERNPIHVSYVGKPSVVVIPLDTMKGFTVERNPVYHLKVHSAEKPYVCKLCRKAFITHSSLQAMKEFTVETNPMHVSYVVNSSLKTFPFNIMEGFTMGRNSVYVRCVGKPSLVTVLFNSMKRLTVERKPSKE</sequence>
<keyword evidence="7" id="KW-1185">Reference proteome</keyword>
<evidence type="ECO:0000256" key="4">
    <source>
        <dbReference type="ARBA" id="ARBA00022833"/>
    </source>
</evidence>
<evidence type="ECO:0000313" key="7">
    <source>
        <dbReference type="Proteomes" id="UP001488838"/>
    </source>
</evidence>
<keyword evidence="4" id="KW-0862">Zinc</keyword>
<protein>
    <recommendedName>
        <fullName evidence="5">KRAB domain-containing protein</fullName>
    </recommendedName>
</protein>
<evidence type="ECO:0000256" key="3">
    <source>
        <dbReference type="ARBA" id="ARBA00022771"/>
    </source>
</evidence>
<reference evidence="6 7" key="1">
    <citation type="journal article" date="2023" name="bioRxiv">
        <title>Conserved and derived expression patterns and positive selection on dental genes reveal complex evolutionary context of ever-growing rodent molars.</title>
        <authorList>
            <person name="Calamari Z.T."/>
            <person name="Song A."/>
            <person name="Cohen E."/>
            <person name="Akter M."/>
            <person name="Roy R.D."/>
            <person name="Hallikas O."/>
            <person name="Christensen M.M."/>
            <person name="Li P."/>
            <person name="Marangoni P."/>
            <person name="Jernvall J."/>
            <person name="Klein O.D."/>
        </authorList>
    </citation>
    <scope>NUCLEOTIDE SEQUENCE [LARGE SCALE GENOMIC DNA]</scope>
    <source>
        <strain evidence="6">V071</strain>
    </source>
</reference>
<dbReference type="Proteomes" id="UP001488838">
    <property type="component" value="Unassembled WGS sequence"/>
</dbReference>
<dbReference type="AlphaFoldDB" id="A0AAW0H3I0"/>
<name>A0AAW0H3I0_MYOGA</name>
<dbReference type="InterPro" id="IPR036236">
    <property type="entry name" value="Znf_C2H2_sf"/>
</dbReference>
<feature type="non-terminal residue" evidence="6">
    <location>
        <position position="1"/>
    </location>
</feature>
<dbReference type="GO" id="GO:0008270">
    <property type="term" value="F:zinc ion binding"/>
    <property type="evidence" value="ECO:0007669"/>
    <property type="project" value="UniProtKB-KW"/>
</dbReference>
<proteinExistence type="predicted"/>
<evidence type="ECO:0000259" key="5">
    <source>
        <dbReference type="PROSITE" id="PS50805"/>
    </source>
</evidence>
<organism evidence="6 7">
    <name type="scientific">Myodes glareolus</name>
    <name type="common">Bank vole</name>
    <name type="synonym">Clethrionomys glareolus</name>
    <dbReference type="NCBI Taxonomy" id="447135"/>
    <lineage>
        <taxon>Eukaryota</taxon>
        <taxon>Metazoa</taxon>
        <taxon>Chordata</taxon>
        <taxon>Craniata</taxon>
        <taxon>Vertebrata</taxon>
        <taxon>Euteleostomi</taxon>
        <taxon>Mammalia</taxon>
        <taxon>Eutheria</taxon>
        <taxon>Euarchontoglires</taxon>
        <taxon>Glires</taxon>
        <taxon>Rodentia</taxon>
        <taxon>Myomorpha</taxon>
        <taxon>Muroidea</taxon>
        <taxon>Cricetidae</taxon>
        <taxon>Arvicolinae</taxon>
        <taxon>Myodes</taxon>
    </lineage>
</organism>
<dbReference type="GO" id="GO:0006355">
    <property type="term" value="P:regulation of DNA-templated transcription"/>
    <property type="evidence" value="ECO:0007669"/>
    <property type="project" value="InterPro"/>
</dbReference>
<accession>A0AAW0H3I0</accession>
<dbReference type="EMBL" id="JBBHLL010000850">
    <property type="protein sequence ID" value="KAK7797359.1"/>
    <property type="molecule type" value="Genomic_DNA"/>
</dbReference>
<dbReference type="SUPFAM" id="SSF109640">
    <property type="entry name" value="KRAB domain (Kruppel-associated box)"/>
    <property type="match status" value="1"/>
</dbReference>
<dbReference type="InterPro" id="IPR039938">
    <property type="entry name" value="Sp4-like"/>
</dbReference>
<evidence type="ECO:0000256" key="1">
    <source>
        <dbReference type="ARBA" id="ARBA00022723"/>
    </source>
</evidence>
<dbReference type="PANTHER" id="PTHR14947:SF26">
    <property type="entry name" value="RIKEN CDNA D130040H23 GENE"/>
    <property type="match status" value="1"/>
</dbReference>
<dbReference type="InterPro" id="IPR036051">
    <property type="entry name" value="KRAB_dom_sf"/>
</dbReference>
<comment type="caution">
    <text evidence="6">The sequence shown here is derived from an EMBL/GenBank/DDBJ whole genome shotgun (WGS) entry which is preliminary data.</text>
</comment>
<feature type="domain" description="KRAB" evidence="5">
    <location>
        <begin position="3"/>
        <end position="69"/>
    </location>
</feature>
<dbReference type="Gene3D" id="3.30.160.60">
    <property type="entry name" value="Classic Zinc Finger"/>
    <property type="match status" value="1"/>
</dbReference>
<dbReference type="SUPFAM" id="SSF57667">
    <property type="entry name" value="beta-beta-alpha zinc fingers"/>
    <property type="match status" value="2"/>
</dbReference>